<dbReference type="InterPro" id="IPR010982">
    <property type="entry name" value="Lambda_DNA-bd_dom_sf"/>
</dbReference>
<dbReference type="PANTHER" id="PTHR46630">
    <property type="entry name" value="TETRATRICOPEPTIDE REPEAT PROTEIN 29"/>
    <property type="match status" value="1"/>
</dbReference>
<protein>
    <submittedName>
        <fullName evidence="8">Helix-turn-helix domain-containing protein</fullName>
    </submittedName>
</protein>
<feature type="repeat" description="TPR" evidence="6">
    <location>
        <begin position="268"/>
        <end position="301"/>
    </location>
</feature>
<dbReference type="Gene3D" id="1.25.40.10">
    <property type="entry name" value="Tetratricopeptide repeat domain"/>
    <property type="match status" value="1"/>
</dbReference>
<evidence type="ECO:0000256" key="1">
    <source>
        <dbReference type="ARBA" id="ARBA00004496"/>
    </source>
</evidence>
<dbReference type="SMART" id="SM00530">
    <property type="entry name" value="HTH_XRE"/>
    <property type="match status" value="1"/>
</dbReference>
<dbReference type="PROSITE" id="PS50943">
    <property type="entry name" value="HTH_CROC1"/>
    <property type="match status" value="1"/>
</dbReference>
<keyword evidence="4 6" id="KW-0802">TPR repeat</keyword>
<dbReference type="InterPro" id="IPR001387">
    <property type="entry name" value="Cro/C1-type_HTH"/>
</dbReference>
<comment type="caution">
    <text evidence="8">The sequence shown here is derived from an EMBL/GenBank/DDBJ whole genome shotgun (WGS) entry which is preliminary data.</text>
</comment>
<accession>A0ABR8U7R2</accession>
<evidence type="ECO:0000256" key="6">
    <source>
        <dbReference type="PROSITE-ProRule" id="PRU00339"/>
    </source>
</evidence>
<evidence type="ECO:0000256" key="3">
    <source>
        <dbReference type="ARBA" id="ARBA00022737"/>
    </source>
</evidence>
<comment type="subcellular location">
    <subcellularLocation>
        <location evidence="1">Cytoplasm</location>
    </subcellularLocation>
</comment>
<dbReference type="SUPFAM" id="SSF47413">
    <property type="entry name" value="lambda repressor-like DNA-binding domains"/>
    <property type="match status" value="1"/>
</dbReference>
<proteinExistence type="inferred from homology"/>
<feature type="domain" description="HTH cro/C1-type" evidence="7">
    <location>
        <begin position="7"/>
        <end position="61"/>
    </location>
</feature>
<dbReference type="InterPro" id="IPR019734">
    <property type="entry name" value="TPR_rpt"/>
</dbReference>
<keyword evidence="9" id="KW-1185">Reference proteome</keyword>
<dbReference type="PROSITE" id="PS50005">
    <property type="entry name" value="TPR"/>
    <property type="match status" value="1"/>
</dbReference>
<dbReference type="Gene3D" id="1.10.260.40">
    <property type="entry name" value="lambda repressor-like DNA-binding domains"/>
    <property type="match status" value="1"/>
</dbReference>
<comment type="similarity">
    <text evidence="5">Belongs to the Rap family.</text>
</comment>
<dbReference type="EMBL" id="JACSQN010000004">
    <property type="protein sequence ID" value="MBD7984080.1"/>
    <property type="molecule type" value="Genomic_DNA"/>
</dbReference>
<evidence type="ECO:0000313" key="8">
    <source>
        <dbReference type="EMBL" id="MBD7984080.1"/>
    </source>
</evidence>
<keyword evidence="3" id="KW-0677">Repeat</keyword>
<evidence type="ECO:0000256" key="4">
    <source>
        <dbReference type="ARBA" id="ARBA00022803"/>
    </source>
</evidence>
<sequence>MAIGMIIKTERLRNDMKQETLAKDICSISHLSRIESGKTEPSKELLQKLSDRLGVLIADESENVEMDQLQEQLESVINARDQEGAAQLMEELNVLLHKMPIEAAIRIDLELMLLRAQSVLHKKEENILQALAKFTETDFNLTPIQAFRVQQIKGIASYGVGELKVCLDCFSEGVELAELLPLSHYERADFSYVQSIAFMADGQKFEALEKAKDALTYFQSIMASRRVLECHLVCGVAYKQIGQMDRAIETFHQAEKVCRQFDLQSFLGMIYQNLGTVYSVMGQSDLAISYFQQAVEYNEQPEDQVYTILSLLREYAKFGDGEKVRHWLEGGACILPQLRVPIRQRFKTHFDVHRALLEENDEQIESSLLTAVRYFRKKMDKNQTKHYSKRLAEFYVSKRKYKKAVEYYRQIVE</sequence>
<dbReference type="Pfam" id="PF13181">
    <property type="entry name" value="TPR_8"/>
    <property type="match status" value="1"/>
</dbReference>
<evidence type="ECO:0000256" key="5">
    <source>
        <dbReference type="ARBA" id="ARBA00038253"/>
    </source>
</evidence>
<dbReference type="SMART" id="SM00028">
    <property type="entry name" value="TPR"/>
    <property type="match status" value="2"/>
</dbReference>
<dbReference type="Pfam" id="PF13176">
    <property type="entry name" value="TPR_7"/>
    <property type="match status" value="1"/>
</dbReference>
<dbReference type="Pfam" id="PF01381">
    <property type="entry name" value="HTH_3"/>
    <property type="match status" value="1"/>
</dbReference>
<keyword evidence="2" id="KW-0963">Cytoplasm</keyword>
<dbReference type="Proteomes" id="UP000626786">
    <property type="component" value="Unassembled WGS sequence"/>
</dbReference>
<dbReference type="SUPFAM" id="SSF48452">
    <property type="entry name" value="TPR-like"/>
    <property type="match status" value="1"/>
</dbReference>
<dbReference type="CDD" id="cd00093">
    <property type="entry name" value="HTH_XRE"/>
    <property type="match status" value="1"/>
</dbReference>
<dbReference type="RefSeq" id="WP_191693771.1">
    <property type="nucleotide sequence ID" value="NZ_JACSQN010000004.1"/>
</dbReference>
<gene>
    <name evidence="8" type="ORF">H9649_05770</name>
</gene>
<name>A0ABR8U7R2_9BACL</name>
<dbReference type="PANTHER" id="PTHR46630:SF1">
    <property type="entry name" value="TETRATRICOPEPTIDE REPEAT PROTEIN 29"/>
    <property type="match status" value="1"/>
</dbReference>
<dbReference type="InterPro" id="IPR011990">
    <property type="entry name" value="TPR-like_helical_dom_sf"/>
</dbReference>
<evidence type="ECO:0000313" key="9">
    <source>
        <dbReference type="Proteomes" id="UP000626786"/>
    </source>
</evidence>
<evidence type="ECO:0000259" key="7">
    <source>
        <dbReference type="PROSITE" id="PS50943"/>
    </source>
</evidence>
<organism evidence="8 9">
    <name type="scientific">Sporosarcina quadrami</name>
    <dbReference type="NCBI Taxonomy" id="2762234"/>
    <lineage>
        <taxon>Bacteria</taxon>
        <taxon>Bacillati</taxon>
        <taxon>Bacillota</taxon>
        <taxon>Bacilli</taxon>
        <taxon>Bacillales</taxon>
        <taxon>Caryophanaceae</taxon>
        <taxon>Sporosarcina</taxon>
    </lineage>
</organism>
<dbReference type="InterPro" id="IPR051476">
    <property type="entry name" value="Bac_ResReg_Asp_Phosphatase"/>
</dbReference>
<evidence type="ECO:0000256" key="2">
    <source>
        <dbReference type="ARBA" id="ARBA00022490"/>
    </source>
</evidence>
<reference evidence="8 9" key="1">
    <citation type="submission" date="2020-08" db="EMBL/GenBank/DDBJ databases">
        <title>A Genomic Blueprint of the Chicken Gut Microbiome.</title>
        <authorList>
            <person name="Gilroy R."/>
            <person name="Ravi A."/>
            <person name="Getino M."/>
            <person name="Pursley I."/>
            <person name="Horton D.L."/>
            <person name="Alikhan N.-F."/>
            <person name="Baker D."/>
            <person name="Gharbi K."/>
            <person name="Hall N."/>
            <person name="Watson M."/>
            <person name="Adriaenssens E.M."/>
            <person name="Foster-Nyarko E."/>
            <person name="Jarju S."/>
            <person name="Secka A."/>
            <person name="Antonio M."/>
            <person name="Oren A."/>
            <person name="Chaudhuri R."/>
            <person name="La Ragione R.M."/>
            <person name="Hildebrand F."/>
            <person name="Pallen M.J."/>
        </authorList>
    </citation>
    <scope>NUCLEOTIDE SEQUENCE [LARGE SCALE GENOMIC DNA]</scope>
    <source>
        <strain evidence="8 9">Sa2YVA2</strain>
    </source>
</reference>